<dbReference type="Pfam" id="PF24664">
    <property type="entry name" value="Monjiviricetes_fusion"/>
    <property type="match status" value="1"/>
</dbReference>
<protein>
    <submittedName>
        <fullName evidence="1">Uncharacterized protein</fullName>
    </submittedName>
</protein>
<evidence type="ECO:0000313" key="2">
    <source>
        <dbReference type="Proteomes" id="UP000786811"/>
    </source>
</evidence>
<dbReference type="Proteomes" id="UP000786811">
    <property type="component" value="Unassembled WGS sequence"/>
</dbReference>
<gene>
    <name evidence="1" type="ORF">HICCMSTLAB_LOCUS4226</name>
</gene>
<proteinExistence type="predicted"/>
<name>A0A8J2HBG5_COTCN</name>
<dbReference type="AlphaFoldDB" id="A0A8J2HBG5"/>
<evidence type="ECO:0000313" key="1">
    <source>
        <dbReference type="EMBL" id="CAG5084904.1"/>
    </source>
</evidence>
<accession>A0A8J2HBG5</accession>
<comment type="caution">
    <text evidence="1">The sequence shown here is derived from an EMBL/GenBank/DDBJ whole genome shotgun (WGS) entry which is preliminary data.</text>
</comment>
<reference evidence="1" key="1">
    <citation type="submission" date="2021-04" db="EMBL/GenBank/DDBJ databases">
        <authorList>
            <person name="Chebbi M.A.C M."/>
        </authorList>
    </citation>
    <scope>NUCLEOTIDE SEQUENCE</scope>
</reference>
<sequence length="159" mass="18043">MAITQWESAYAIIGYDCRSKILNMTTISLVDIDDCELGEEKAEMFLPEIALLQLNEYEHTKIIQCKVEVNRVIQHCGWQSYNSIVNQGINEYIFPISREMCQVAHDHGTFRIGNTVFDGLMPNGETPDSKTQEVYPLLPRINTSTGPPTEIATTQRVFV</sequence>
<dbReference type="EMBL" id="CAJNRD030001118">
    <property type="protein sequence ID" value="CAG5084904.1"/>
    <property type="molecule type" value="Genomic_DNA"/>
</dbReference>
<organism evidence="1 2">
    <name type="scientific">Cotesia congregata</name>
    <name type="common">Parasitoid wasp</name>
    <name type="synonym">Apanteles congregatus</name>
    <dbReference type="NCBI Taxonomy" id="51543"/>
    <lineage>
        <taxon>Eukaryota</taxon>
        <taxon>Metazoa</taxon>
        <taxon>Ecdysozoa</taxon>
        <taxon>Arthropoda</taxon>
        <taxon>Hexapoda</taxon>
        <taxon>Insecta</taxon>
        <taxon>Pterygota</taxon>
        <taxon>Neoptera</taxon>
        <taxon>Endopterygota</taxon>
        <taxon>Hymenoptera</taxon>
        <taxon>Apocrita</taxon>
        <taxon>Ichneumonoidea</taxon>
        <taxon>Braconidae</taxon>
        <taxon>Microgastrinae</taxon>
        <taxon>Cotesia</taxon>
    </lineage>
</organism>
<keyword evidence="2" id="KW-1185">Reference proteome</keyword>
<dbReference type="OrthoDB" id="7610447at2759"/>